<dbReference type="Proteomes" id="UP000049495">
    <property type="component" value="Unassembled WGS sequence"/>
</dbReference>
<sequence length="401" mass="46466">MKNQILSFVNKPEPNILSSQTLYECLFYNINMYSTVECQSYLNNAKKVAHKICETQLEDGGFDLGYDFIFGKGLHKNNLKEGTSPELLSLTALALYSSLVDNKDEMVLRSVMKAIDWIEHRVIEVQQGVYAIPYAPDSYKKVHIINATSFAISAIATSIQFIDDRERKLKFERYLDGMYKFMFSQVDYTSEDAGLWPYFYQNGSEEELKFINDKIDNYHMAQQLYHHMIADAFYPNEYNKKSIRLIFNYLVSIIDNDGFLPYTYSKGKATDKVDVWGFASLIGCFSLYYEIYKCEVSRGVAEKSLDYLMKYAWNEGYFNPIILNSNKSVFDGHFYPRSDAWVIHAISDYYRFVNNDECVLLRSQAVFSKILNAGFTGLENHTITPRKRLFAALVNLIKKVM</sequence>
<proteinExistence type="predicted"/>
<protein>
    <submittedName>
        <fullName evidence="1">Uncharacterized protein</fullName>
    </submittedName>
</protein>
<evidence type="ECO:0000313" key="2">
    <source>
        <dbReference type="Proteomes" id="UP000049495"/>
    </source>
</evidence>
<dbReference type="GO" id="GO:0005975">
    <property type="term" value="P:carbohydrate metabolic process"/>
    <property type="evidence" value="ECO:0007669"/>
    <property type="project" value="InterPro"/>
</dbReference>
<organism evidence="1 2">
    <name type="scientific">Vibrio crassostreae</name>
    <dbReference type="NCBI Taxonomy" id="246167"/>
    <lineage>
        <taxon>Bacteria</taxon>
        <taxon>Pseudomonadati</taxon>
        <taxon>Pseudomonadota</taxon>
        <taxon>Gammaproteobacteria</taxon>
        <taxon>Vibrionales</taxon>
        <taxon>Vibrionaceae</taxon>
        <taxon>Vibrio</taxon>
    </lineage>
</organism>
<accession>A0A822N079</accession>
<gene>
    <name evidence="1" type="ORF">VCR5J5_740013</name>
</gene>
<comment type="caution">
    <text evidence="1">The sequence shown here is derived from an EMBL/GenBank/DDBJ whole genome shotgun (WGS) entry which is preliminary data.</text>
</comment>
<reference evidence="2" key="1">
    <citation type="submission" date="2014-06" db="EMBL/GenBank/DDBJ databases">
        <authorList>
            <person name="Le Roux Frederique"/>
        </authorList>
    </citation>
    <scope>NUCLEOTIDE SEQUENCE [LARGE SCALE GENOMIC DNA]</scope>
    <source>
        <strain evidence="2">J5-5</strain>
    </source>
</reference>
<name>A0A822N079_9VIBR</name>
<evidence type="ECO:0000313" key="1">
    <source>
        <dbReference type="EMBL" id="CDT62523.1"/>
    </source>
</evidence>
<dbReference type="AlphaFoldDB" id="A0A822N079"/>
<dbReference type="RefSeq" id="WP_055320075.1">
    <property type="nucleotide sequence ID" value="NZ_CAWQCV010000130.1"/>
</dbReference>
<dbReference type="InterPro" id="IPR008928">
    <property type="entry name" value="6-hairpin_glycosidase_sf"/>
</dbReference>
<dbReference type="SUPFAM" id="SSF48239">
    <property type="entry name" value="Terpenoid cyclases/Protein prenyltransferases"/>
    <property type="match status" value="1"/>
</dbReference>
<dbReference type="SUPFAM" id="SSF48208">
    <property type="entry name" value="Six-hairpin glycosidases"/>
    <property type="match status" value="1"/>
</dbReference>
<dbReference type="InterPro" id="IPR008930">
    <property type="entry name" value="Terpenoid_cyclase/PrenylTrfase"/>
</dbReference>
<dbReference type="EMBL" id="CCJV01000138">
    <property type="protein sequence ID" value="CDT62523.1"/>
    <property type="molecule type" value="Genomic_DNA"/>
</dbReference>